<dbReference type="RefSeq" id="XP_030851033.1">
    <property type="nucleotide sequence ID" value="XM_030995173.1"/>
</dbReference>
<feature type="active site" evidence="4">
    <location>
        <position position="243"/>
    </location>
</feature>
<proteinExistence type="predicted"/>
<keyword evidence="2" id="KW-1015">Disulfide bond</keyword>
<keyword evidence="5" id="KW-0732">Signal</keyword>
<dbReference type="InterPro" id="IPR038178">
    <property type="entry name" value="Kringle_sf"/>
</dbReference>
<dbReference type="Gene3D" id="2.40.20.10">
    <property type="entry name" value="Plasminogen Kringle 4"/>
    <property type="match status" value="1"/>
</dbReference>
<dbReference type="PRINTS" id="PR00480">
    <property type="entry name" value="ASTACIN"/>
</dbReference>
<reference evidence="8" key="2">
    <citation type="submission" date="2021-01" db="UniProtKB">
        <authorList>
            <consortium name="EnsemblMetazoa"/>
        </authorList>
    </citation>
    <scope>IDENTIFICATION</scope>
</reference>
<dbReference type="CDD" id="cd00108">
    <property type="entry name" value="KR"/>
    <property type="match status" value="1"/>
</dbReference>
<keyword evidence="4 5" id="KW-0862">Zinc</keyword>
<evidence type="ECO:0000256" key="2">
    <source>
        <dbReference type="ARBA" id="ARBA00023157"/>
    </source>
</evidence>
<dbReference type="PROSITE" id="PS51864">
    <property type="entry name" value="ASTACIN"/>
    <property type="match status" value="1"/>
</dbReference>
<dbReference type="KEGG" id="spu:105439885"/>
<dbReference type="EnsemblMetazoa" id="XM_030995173">
    <property type="protein sequence ID" value="XP_030851033"/>
    <property type="gene ID" value="LOC105439885"/>
</dbReference>
<keyword evidence="9" id="KW-1185">Reference proteome</keyword>
<dbReference type="GeneID" id="105439885"/>
<evidence type="ECO:0000313" key="9">
    <source>
        <dbReference type="Proteomes" id="UP000007110"/>
    </source>
</evidence>
<name>A0A7M7PJ48_STRPU</name>
<evidence type="ECO:0000313" key="8">
    <source>
        <dbReference type="EnsemblMetazoa" id="XP_030851033"/>
    </source>
</evidence>
<dbReference type="SMART" id="SM00235">
    <property type="entry name" value="ZnMc"/>
    <property type="match status" value="1"/>
</dbReference>
<dbReference type="InterPro" id="IPR013806">
    <property type="entry name" value="Kringle-like"/>
</dbReference>
<dbReference type="PANTHER" id="PTHR10127">
    <property type="entry name" value="DISCOIDIN, CUB, EGF, LAMININ , AND ZINC METALLOPROTEASE DOMAIN CONTAINING"/>
    <property type="match status" value="1"/>
</dbReference>
<evidence type="ECO:0000259" key="6">
    <source>
        <dbReference type="PROSITE" id="PS50070"/>
    </source>
</evidence>
<dbReference type="Gene3D" id="3.40.390.10">
    <property type="entry name" value="Collagenase (Catalytic Domain)"/>
    <property type="match status" value="1"/>
</dbReference>
<dbReference type="AlphaFoldDB" id="A0A7M7PJ48"/>
<evidence type="ECO:0000256" key="1">
    <source>
        <dbReference type="ARBA" id="ARBA00022572"/>
    </source>
</evidence>
<sequence length="453" mass="51711">MTSEPLTHSMKLQYFLLLVLITMIQPLPTGSRAVVNWPLVAGDLTSMDVDDHRRLRSAPMIPMSTIRATTSNDDEETRDPWQINQNLCPPSLAHLCNIQHRTPNGETQSSFVTPFFEGDIVLDWEQRRNLGLAGMLSRSSQSGSRHRPRRAIIKGRDRRWPDAIIPYTIDSDFNHEAVKLIRSALKHWQQNTCIRFVHKESSHQDYLRFAYIPGCWSFIGRQGGEQLLSMGPGCNVFNTIVHELGHAIGYWHEQSRQDRDRYIQVVQRNIAQGTEENFNKIAIANVTSQGFPYDFASIMHYSANAFSVNGKPTIRMKKRYRDLLPEVSASLGRPSNGLSELDIAQTRGMYECNVRAAKKQKKGPCIQSESGDGREYRGDIDFTETGVTCQRWTSKYPHEHGFLSEDEASNEGRGIGHHNFCRNPGGQRLRPWCFTTLERTIWEYCDIKICPAL</sequence>
<keyword evidence="1 3" id="KW-0420">Kringle</keyword>
<dbReference type="OrthoDB" id="291007at2759"/>
<dbReference type="OMA" id="RRPWEIN"/>
<dbReference type="InterPro" id="IPR001506">
    <property type="entry name" value="Peptidase_M12A"/>
</dbReference>
<dbReference type="InterPro" id="IPR000001">
    <property type="entry name" value="Kringle"/>
</dbReference>
<keyword evidence="4 5" id="KW-0645">Protease</keyword>
<evidence type="ECO:0000256" key="3">
    <source>
        <dbReference type="PROSITE-ProRule" id="PRU00121"/>
    </source>
</evidence>
<dbReference type="GO" id="GO:0008270">
    <property type="term" value="F:zinc ion binding"/>
    <property type="evidence" value="ECO:0007669"/>
    <property type="project" value="UniProtKB-UniRule"/>
</dbReference>
<dbReference type="SMART" id="SM00130">
    <property type="entry name" value="KR"/>
    <property type="match status" value="1"/>
</dbReference>
<comment type="cofactor">
    <cofactor evidence="4 5">
        <name>Zn(2+)</name>
        <dbReference type="ChEBI" id="CHEBI:29105"/>
    </cofactor>
    <text evidence="4 5">Binds 1 zinc ion per subunit.</text>
</comment>
<dbReference type="FunCoup" id="A0A7M7PJ48">
    <property type="interactions" value="24"/>
</dbReference>
<dbReference type="InterPro" id="IPR024079">
    <property type="entry name" value="MetalloPept_cat_dom_sf"/>
</dbReference>
<keyword evidence="4 5" id="KW-0378">Hydrolase</keyword>
<dbReference type="PANTHER" id="PTHR10127:SF775">
    <property type="entry name" value="METALLOENDOPEPTIDASE"/>
    <property type="match status" value="1"/>
</dbReference>
<feature type="chain" id="PRO_5029933084" description="Metalloendopeptidase" evidence="5">
    <location>
        <begin position="27"/>
        <end position="453"/>
    </location>
</feature>
<dbReference type="PRINTS" id="PR00018">
    <property type="entry name" value="KRINGLE"/>
</dbReference>
<dbReference type="InterPro" id="IPR006026">
    <property type="entry name" value="Peptidase_Metallo"/>
</dbReference>
<evidence type="ECO:0000256" key="5">
    <source>
        <dbReference type="RuleBase" id="RU361183"/>
    </source>
</evidence>
<keyword evidence="4 5" id="KW-0479">Metal-binding</keyword>
<keyword evidence="4 5" id="KW-0482">Metalloprotease</keyword>
<dbReference type="Pfam" id="PF01400">
    <property type="entry name" value="Astacin"/>
    <property type="match status" value="1"/>
</dbReference>
<feature type="binding site" evidence="4">
    <location>
        <position position="242"/>
    </location>
    <ligand>
        <name>Zn(2+)</name>
        <dbReference type="ChEBI" id="CHEBI:29105"/>
        <note>catalytic</note>
    </ligand>
</feature>
<feature type="domain" description="Kringle" evidence="6">
    <location>
        <begin position="367"/>
        <end position="450"/>
    </location>
</feature>
<dbReference type="PROSITE" id="PS00021">
    <property type="entry name" value="KRINGLE_1"/>
    <property type="match status" value="1"/>
</dbReference>
<dbReference type="SUPFAM" id="SSF57440">
    <property type="entry name" value="Kringle-like"/>
    <property type="match status" value="1"/>
</dbReference>
<comment type="caution">
    <text evidence="3">Lacks conserved residue(s) required for the propagation of feature annotation.</text>
</comment>
<dbReference type="EC" id="3.4.24.-" evidence="5"/>
<evidence type="ECO:0000259" key="7">
    <source>
        <dbReference type="PROSITE" id="PS51864"/>
    </source>
</evidence>
<dbReference type="CDD" id="cd04280">
    <property type="entry name" value="ZnMc_astacin_like"/>
    <property type="match status" value="1"/>
</dbReference>
<dbReference type="InParanoid" id="A0A7M7PJ48"/>
<feature type="signal peptide" evidence="5">
    <location>
        <begin position="1"/>
        <end position="26"/>
    </location>
</feature>
<feature type="domain" description="Peptidase M12A" evidence="7">
    <location>
        <begin position="150"/>
        <end position="353"/>
    </location>
</feature>
<organism evidence="8 9">
    <name type="scientific">Strongylocentrotus purpuratus</name>
    <name type="common">Purple sea urchin</name>
    <dbReference type="NCBI Taxonomy" id="7668"/>
    <lineage>
        <taxon>Eukaryota</taxon>
        <taxon>Metazoa</taxon>
        <taxon>Echinodermata</taxon>
        <taxon>Eleutherozoa</taxon>
        <taxon>Echinozoa</taxon>
        <taxon>Echinoidea</taxon>
        <taxon>Euechinoidea</taxon>
        <taxon>Echinacea</taxon>
        <taxon>Camarodonta</taxon>
        <taxon>Echinidea</taxon>
        <taxon>Strongylocentrotidae</taxon>
        <taxon>Strongylocentrotus</taxon>
    </lineage>
</organism>
<dbReference type="InterPro" id="IPR018056">
    <property type="entry name" value="Kringle_CS"/>
</dbReference>
<reference evidence="9" key="1">
    <citation type="submission" date="2015-02" db="EMBL/GenBank/DDBJ databases">
        <title>Genome sequencing for Strongylocentrotus purpuratus.</title>
        <authorList>
            <person name="Murali S."/>
            <person name="Liu Y."/>
            <person name="Vee V."/>
            <person name="English A."/>
            <person name="Wang M."/>
            <person name="Skinner E."/>
            <person name="Han Y."/>
            <person name="Muzny D.M."/>
            <person name="Worley K.C."/>
            <person name="Gibbs R.A."/>
        </authorList>
    </citation>
    <scope>NUCLEOTIDE SEQUENCE</scope>
</reference>
<dbReference type="PROSITE" id="PS50070">
    <property type="entry name" value="KRINGLE_2"/>
    <property type="match status" value="1"/>
</dbReference>
<dbReference type="GO" id="GO:0004222">
    <property type="term" value="F:metalloendopeptidase activity"/>
    <property type="evidence" value="ECO:0000318"/>
    <property type="project" value="GO_Central"/>
</dbReference>
<accession>A0A7M7PJ48</accession>
<feature type="binding site" evidence="4">
    <location>
        <position position="246"/>
    </location>
    <ligand>
        <name>Zn(2+)</name>
        <dbReference type="ChEBI" id="CHEBI:29105"/>
        <note>catalytic</note>
    </ligand>
</feature>
<dbReference type="GO" id="GO:0006508">
    <property type="term" value="P:proteolysis"/>
    <property type="evidence" value="ECO:0007669"/>
    <property type="project" value="UniProtKB-KW"/>
</dbReference>
<dbReference type="SUPFAM" id="SSF55486">
    <property type="entry name" value="Metalloproteases ('zincins'), catalytic domain"/>
    <property type="match status" value="1"/>
</dbReference>
<dbReference type="GO" id="GO:0005615">
    <property type="term" value="C:extracellular space"/>
    <property type="evidence" value="ECO:0000318"/>
    <property type="project" value="GO_Central"/>
</dbReference>
<dbReference type="Proteomes" id="UP000007110">
    <property type="component" value="Unassembled WGS sequence"/>
</dbReference>
<evidence type="ECO:0000256" key="4">
    <source>
        <dbReference type="PROSITE-ProRule" id="PRU01211"/>
    </source>
</evidence>
<dbReference type="InterPro" id="IPR034035">
    <property type="entry name" value="Astacin-like_dom"/>
</dbReference>
<feature type="binding site" evidence="4">
    <location>
        <position position="252"/>
    </location>
    <ligand>
        <name>Zn(2+)</name>
        <dbReference type="ChEBI" id="CHEBI:29105"/>
        <note>catalytic</note>
    </ligand>
</feature>
<protein>
    <recommendedName>
        <fullName evidence="5">Metalloendopeptidase</fullName>
        <ecNumber evidence="5">3.4.24.-</ecNumber>
    </recommendedName>
</protein>
<dbReference type="Pfam" id="PF00051">
    <property type="entry name" value="Kringle"/>
    <property type="match status" value="1"/>
</dbReference>